<evidence type="ECO:0000313" key="2">
    <source>
        <dbReference type="EMBL" id="PBK65260.1"/>
    </source>
</evidence>
<dbReference type="Proteomes" id="UP000218334">
    <property type="component" value="Unassembled WGS sequence"/>
</dbReference>
<keyword evidence="3" id="KW-1185">Reference proteome</keyword>
<feature type="region of interest" description="Disordered" evidence="1">
    <location>
        <begin position="57"/>
        <end position="80"/>
    </location>
</feature>
<gene>
    <name evidence="2" type="ORF">ARMSODRAFT_978380</name>
</gene>
<dbReference type="EMBL" id="KZ293446">
    <property type="protein sequence ID" value="PBK65260.1"/>
    <property type="molecule type" value="Genomic_DNA"/>
</dbReference>
<name>A0A2H3B6F2_9AGAR</name>
<accession>A0A2H3B6F2</accession>
<dbReference type="AlphaFoldDB" id="A0A2H3B6F2"/>
<protein>
    <submittedName>
        <fullName evidence="2">Uncharacterized protein</fullName>
    </submittedName>
</protein>
<sequence length="169" mass="18805">MTQNAYARQTASQVELHQLSSVPLSGYLPVFGTAAGREDDAVYQGRAARTTRYIRIHNPRQRREAQRPRVGASDGLKKSGEGQWKDETALCMGFLVILAESDFLYLLRACSPSGRHLRCYFKPLSSLRVIHHPVLKIRLLSLSLEGPPYVLLHPPGQPVVQDVLGIMDG</sequence>
<organism evidence="2 3">
    <name type="scientific">Armillaria solidipes</name>
    <dbReference type="NCBI Taxonomy" id="1076256"/>
    <lineage>
        <taxon>Eukaryota</taxon>
        <taxon>Fungi</taxon>
        <taxon>Dikarya</taxon>
        <taxon>Basidiomycota</taxon>
        <taxon>Agaricomycotina</taxon>
        <taxon>Agaricomycetes</taxon>
        <taxon>Agaricomycetidae</taxon>
        <taxon>Agaricales</taxon>
        <taxon>Marasmiineae</taxon>
        <taxon>Physalacriaceae</taxon>
        <taxon>Armillaria</taxon>
    </lineage>
</organism>
<evidence type="ECO:0000313" key="3">
    <source>
        <dbReference type="Proteomes" id="UP000218334"/>
    </source>
</evidence>
<evidence type="ECO:0000256" key="1">
    <source>
        <dbReference type="SAM" id="MobiDB-lite"/>
    </source>
</evidence>
<proteinExistence type="predicted"/>
<reference evidence="3" key="1">
    <citation type="journal article" date="2017" name="Nat. Ecol. Evol.">
        <title>Genome expansion and lineage-specific genetic innovations in the forest pathogenic fungi Armillaria.</title>
        <authorList>
            <person name="Sipos G."/>
            <person name="Prasanna A.N."/>
            <person name="Walter M.C."/>
            <person name="O'Connor E."/>
            <person name="Balint B."/>
            <person name="Krizsan K."/>
            <person name="Kiss B."/>
            <person name="Hess J."/>
            <person name="Varga T."/>
            <person name="Slot J."/>
            <person name="Riley R."/>
            <person name="Boka B."/>
            <person name="Rigling D."/>
            <person name="Barry K."/>
            <person name="Lee J."/>
            <person name="Mihaltcheva S."/>
            <person name="LaButti K."/>
            <person name="Lipzen A."/>
            <person name="Waldron R."/>
            <person name="Moloney N.M."/>
            <person name="Sperisen C."/>
            <person name="Kredics L."/>
            <person name="Vagvoelgyi C."/>
            <person name="Patrignani A."/>
            <person name="Fitzpatrick D."/>
            <person name="Nagy I."/>
            <person name="Doyle S."/>
            <person name="Anderson J.B."/>
            <person name="Grigoriev I.V."/>
            <person name="Gueldener U."/>
            <person name="Muensterkoetter M."/>
            <person name="Nagy L.G."/>
        </authorList>
    </citation>
    <scope>NUCLEOTIDE SEQUENCE [LARGE SCALE GENOMIC DNA]</scope>
    <source>
        <strain evidence="3">28-4</strain>
    </source>
</reference>